<reference evidence="6 7" key="1">
    <citation type="submission" date="2017-04" db="EMBL/GenBank/DDBJ databases">
        <authorList>
            <person name="Afonso C.L."/>
            <person name="Miller P.J."/>
            <person name="Scott M.A."/>
            <person name="Spackman E."/>
            <person name="Goraichik I."/>
            <person name="Dimitrov K.M."/>
            <person name="Suarez D.L."/>
            <person name="Swayne D.E."/>
        </authorList>
    </citation>
    <scope>NUCLEOTIDE SEQUENCE [LARGE SCALE GENOMIC DNA]</scope>
    <source>
        <strain evidence="6 7">CGMCC 1.12708</strain>
    </source>
</reference>
<keyword evidence="7" id="KW-1185">Reference proteome</keyword>
<comment type="similarity">
    <text evidence="1">Belongs to the membrane fusion protein (MFP) (TC 8.A.1) family.</text>
</comment>
<dbReference type="AlphaFoldDB" id="A0A1W2BW29"/>
<gene>
    <name evidence="6" type="ORF">SAMN06296427_107193</name>
</gene>
<dbReference type="PANTHER" id="PTHR30158">
    <property type="entry name" value="ACRA/E-RELATED COMPONENT OF DRUG EFFLUX TRANSPORTER"/>
    <property type="match status" value="1"/>
</dbReference>
<dbReference type="GO" id="GO:0005886">
    <property type="term" value="C:plasma membrane"/>
    <property type="evidence" value="ECO:0007669"/>
    <property type="project" value="TreeGrafter"/>
</dbReference>
<protein>
    <submittedName>
        <fullName evidence="6">Membrane fusion protein, multidrug efflux system</fullName>
    </submittedName>
</protein>
<dbReference type="GO" id="GO:0046677">
    <property type="term" value="P:response to antibiotic"/>
    <property type="evidence" value="ECO:0007669"/>
    <property type="project" value="TreeGrafter"/>
</dbReference>
<dbReference type="OrthoDB" id="9801814at2"/>
<dbReference type="Pfam" id="PF25944">
    <property type="entry name" value="Beta-barrel_RND"/>
    <property type="match status" value="1"/>
</dbReference>
<evidence type="ECO:0000259" key="5">
    <source>
        <dbReference type="Pfam" id="PF25944"/>
    </source>
</evidence>
<dbReference type="GO" id="GO:0030313">
    <property type="term" value="C:cell envelope"/>
    <property type="evidence" value="ECO:0007669"/>
    <property type="project" value="UniProtKB-SubCell"/>
</dbReference>
<evidence type="ECO:0000256" key="1">
    <source>
        <dbReference type="ARBA" id="ARBA00009477"/>
    </source>
</evidence>
<evidence type="ECO:0000256" key="2">
    <source>
        <dbReference type="SAM" id="Coils"/>
    </source>
</evidence>
<sequence length="396" mass="42817">MKTTSIILSLLTLTLLTSCGKDQPQQAPPPPTIPVIEVGTKDVTGYQSFPVNIEGKVNNDVRAKISGYITQVYVDEGQVVTKGQPLFKLETNVQAQDANAAKSGINAAQANINAAQASVNAAKVEVDRLIPLVDKKIISNVQLETAKANLAMAQGQLEQARAAYQQSKANYAGVQANMDFGVVRSPITGVVGAINFREGSLVGPSDQTPITTVSEVGEVYAYFSMNEREYLDFLSGAEGKNVSEKLKNMPEVELVLANDQVYSEKGKIQTVTGQINPQTGTIQFRISFPNKERLLSNGNSGTIRIPKEYKDVLVIPEASTYEQQRVIYTYKVQNDTVYSTIIEVEASVNKMAIVKSGLKKGDKIAAQGVGKLKNKAPIKAQPTTIDAIIDSIQTTF</sequence>
<dbReference type="SUPFAM" id="SSF111369">
    <property type="entry name" value="HlyD-like secretion proteins"/>
    <property type="match status" value="1"/>
</dbReference>
<keyword evidence="3" id="KW-0732">Signal</keyword>
<dbReference type="Pfam" id="PF25917">
    <property type="entry name" value="BSH_RND"/>
    <property type="match status" value="1"/>
</dbReference>
<dbReference type="InterPro" id="IPR006143">
    <property type="entry name" value="RND_pump_MFP"/>
</dbReference>
<dbReference type="NCBIfam" id="TIGR01730">
    <property type="entry name" value="RND_mfp"/>
    <property type="match status" value="1"/>
</dbReference>
<dbReference type="Gene3D" id="2.40.30.170">
    <property type="match status" value="1"/>
</dbReference>
<proteinExistence type="inferred from homology"/>
<evidence type="ECO:0000313" key="6">
    <source>
        <dbReference type="EMBL" id="SMC77099.1"/>
    </source>
</evidence>
<name>A0A1W2BW29_9FLAO</name>
<feature type="domain" description="Multidrug resistance protein MdtA-like barrel-sandwich hybrid" evidence="4">
    <location>
        <begin position="60"/>
        <end position="213"/>
    </location>
</feature>
<dbReference type="Proteomes" id="UP000192393">
    <property type="component" value="Unassembled WGS sequence"/>
</dbReference>
<feature type="chain" id="PRO_5010699695" evidence="3">
    <location>
        <begin position="21"/>
        <end position="396"/>
    </location>
</feature>
<dbReference type="PROSITE" id="PS51257">
    <property type="entry name" value="PROKAR_LIPOPROTEIN"/>
    <property type="match status" value="1"/>
</dbReference>
<dbReference type="Gene3D" id="1.10.287.470">
    <property type="entry name" value="Helix hairpin bin"/>
    <property type="match status" value="1"/>
</dbReference>
<keyword evidence="2" id="KW-0175">Coiled coil</keyword>
<dbReference type="RefSeq" id="WP_084017869.1">
    <property type="nucleotide sequence ID" value="NZ_FWXS01000007.1"/>
</dbReference>
<feature type="coiled-coil region" evidence="2">
    <location>
        <begin position="105"/>
        <end position="177"/>
    </location>
</feature>
<evidence type="ECO:0000256" key="3">
    <source>
        <dbReference type="SAM" id="SignalP"/>
    </source>
</evidence>
<dbReference type="Gene3D" id="2.40.420.20">
    <property type="match status" value="1"/>
</dbReference>
<dbReference type="PANTHER" id="PTHR30158:SF23">
    <property type="entry name" value="MULTIDRUG RESISTANCE PROTEIN MEXA"/>
    <property type="match status" value="1"/>
</dbReference>
<evidence type="ECO:0000259" key="4">
    <source>
        <dbReference type="Pfam" id="PF25917"/>
    </source>
</evidence>
<dbReference type="STRING" id="1434700.SAMN06296427_107193"/>
<dbReference type="GO" id="GO:0022857">
    <property type="term" value="F:transmembrane transporter activity"/>
    <property type="evidence" value="ECO:0007669"/>
    <property type="project" value="InterPro"/>
</dbReference>
<dbReference type="InterPro" id="IPR058625">
    <property type="entry name" value="MdtA-like_BSH"/>
</dbReference>
<dbReference type="InterPro" id="IPR058626">
    <property type="entry name" value="MdtA-like_b-barrel"/>
</dbReference>
<organism evidence="6 7">
    <name type="scientific">Moheibacter sediminis</name>
    <dbReference type="NCBI Taxonomy" id="1434700"/>
    <lineage>
        <taxon>Bacteria</taxon>
        <taxon>Pseudomonadati</taxon>
        <taxon>Bacteroidota</taxon>
        <taxon>Flavobacteriia</taxon>
        <taxon>Flavobacteriales</taxon>
        <taxon>Weeksellaceae</taxon>
        <taxon>Moheibacter</taxon>
    </lineage>
</organism>
<evidence type="ECO:0000313" key="7">
    <source>
        <dbReference type="Proteomes" id="UP000192393"/>
    </source>
</evidence>
<dbReference type="EMBL" id="FWXS01000007">
    <property type="protein sequence ID" value="SMC77099.1"/>
    <property type="molecule type" value="Genomic_DNA"/>
</dbReference>
<feature type="domain" description="Multidrug resistance protein MdtA-like beta-barrel" evidence="5">
    <location>
        <begin position="237"/>
        <end position="305"/>
    </location>
</feature>
<feature type="signal peptide" evidence="3">
    <location>
        <begin position="1"/>
        <end position="20"/>
    </location>
</feature>
<dbReference type="Gene3D" id="2.40.50.100">
    <property type="match status" value="1"/>
</dbReference>
<accession>A0A1W2BW29</accession>